<organism evidence="1 2">
    <name type="scientific">Cichorium intybus</name>
    <name type="common">Chicory</name>
    <dbReference type="NCBI Taxonomy" id="13427"/>
    <lineage>
        <taxon>Eukaryota</taxon>
        <taxon>Viridiplantae</taxon>
        <taxon>Streptophyta</taxon>
        <taxon>Embryophyta</taxon>
        <taxon>Tracheophyta</taxon>
        <taxon>Spermatophyta</taxon>
        <taxon>Magnoliopsida</taxon>
        <taxon>eudicotyledons</taxon>
        <taxon>Gunneridae</taxon>
        <taxon>Pentapetalae</taxon>
        <taxon>asterids</taxon>
        <taxon>campanulids</taxon>
        <taxon>Asterales</taxon>
        <taxon>Asteraceae</taxon>
        <taxon>Cichorioideae</taxon>
        <taxon>Cichorieae</taxon>
        <taxon>Cichoriinae</taxon>
        <taxon>Cichorium</taxon>
    </lineage>
</organism>
<evidence type="ECO:0000313" key="1">
    <source>
        <dbReference type="EMBL" id="KAI3700718.1"/>
    </source>
</evidence>
<reference evidence="1 2" key="2">
    <citation type="journal article" date="2022" name="Mol. Ecol. Resour.">
        <title>The genomes of chicory, endive, great burdock and yacon provide insights into Asteraceae paleo-polyploidization history and plant inulin production.</title>
        <authorList>
            <person name="Fan W."/>
            <person name="Wang S."/>
            <person name="Wang H."/>
            <person name="Wang A."/>
            <person name="Jiang F."/>
            <person name="Liu H."/>
            <person name="Zhao H."/>
            <person name="Xu D."/>
            <person name="Zhang Y."/>
        </authorList>
    </citation>
    <scope>NUCLEOTIDE SEQUENCE [LARGE SCALE GENOMIC DNA]</scope>
    <source>
        <strain evidence="2">cv. Punajuju</strain>
        <tissue evidence="1">Leaves</tissue>
    </source>
</reference>
<evidence type="ECO:0000313" key="2">
    <source>
        <dbReference type="Proteomes" id="UP001055811"/>
    </source>
</evidence>
<accession>A0ACB8ZT31</accession>
<gene>
    <name evidence="1" type="ORF">L2E82_45356</name>
</gene>
<dbReference type="EMBL" id="CM042016">
    <property type="protein sequence ID" value="KAI3700718.1"/>
    <property type="molecule type" value="Genomic_DNA"/>
</dbReference>
<proteinExistence type="predicted"/>
<dbReference type="Proteomes" id="UP001055811">
    <property type="component" value="Linkage Group LG08"/>
</dbReference>
<comment type="caution">
    <text evidence="1">The sequence shown here is derived from an EMBL/GenBank/DDBJ whole genome shotgun (WGS) entry which is preliminary data.</text>
</comment>
<name>A0ACB8ZT31_CICIN</name>
<reference evidence="2" key="1">
    <citation type="journal article" date="2022" name="Mol. Ecol. Resour.">
        <title>The genomes of chicory, endive, great burdock and yacon provide insights into Asteraceae palaeo-polyploidization history and plant inulin production.</title>
        <authorList>
            <person name="Fan W."/>
            <person name="Wang S."/>
            <person name="Wang H."/>
            <person name="Wang A."/>
            <person name="Jiang F."/>
            <person name="Liu H."/>
            <person name="Zhao H."/>
            <person name="Xu D."/>
            <person name="Zhang Y."/>
        </authorList>
    </citation>
    <scope>NUCLEOTIDE SEQUENCE [LARGE SCALE GENOMIC DNA]</scope>
    <source>
        <strain evidence="2">cv. Punajuju</strain>
    </source>
</reference>
<sequence>MGIGNYNEECRSIVTRGFKVMSYSTSCKTLLSNFEANSNHKEVPDPEIMATFPIVGDEDGDAFVSSTLTSNLALCVNSNFVYVKV</sequence>
<keyword evidence="2" id="KW-1185">Reference proteome</keyword>
<protein>
    <submittedName>
        <fullName evidence="1">Uncharacterized protein</fullName>
    </submittedName>
</protein>